<reference evidence="4 5" key="1">
    <citation type="submission" date="2019-09" db="EMBL/GenBank/DDBJ databases">
        <title>Sulfurimonas gotlandica sp. nov., a chemoautotrophic and psychrotolerant epsilonproteobacterium isolated from a pelagic redoxcline, and an emended description of the genus Sulfurimonas.</title>
        <authorList>
            <person name="Wang S."/>
            <person name="Jiang L."/>
            <person name="Shao S."/>
        </authorList>
    </citation>
    <scope>NUCLEOTIDE SEQUENCE [LARGE SCALE GENOMIC DNA]</scope>
    <source>
        <strain evidence="4 5">GYSZ_1</strain>
    </source>
</reference>
<keyword evidence="1" id="KW-0547">Nucleotide-binding</keyword>
<evidence type="ECO:0000259" key="3">
    <source>
        <dbReference type="PROSITE" id="PS50893"/>
    </source>
</evidence>
<dbReference type="InterPro" id="IPR003593">
    <property type="entry name" value="AAA+_ATPase"/>
</dbReference>
<dbReference type="Proteomes" id="UP000326944">
    <property type="component" value="Chromosome"/>
</dbReference>
<evidence type="ECO:0000256" key="1">
    <source>
        <dbReference type="ARBA" id="ARBA00022741"/>
    </source>
</evidence>
<dbReference type="InterPro" id="IPR003439">
    <property type="entry name" value="ABC_transporter-like_ATP-bd"/>
</dbReference>
<keyword evidence="5" id="KW-1185">Reference proteome</keyword>
<feature type="domain" description="ABC transporter" evidence="3">
    <location>
        <begin position="4"/>
        <end position="233"/>
    </location>
</feature>
<dbReference type="PANTHER" id="PTHR43038:SF3">
    <property type="entry name" value="ABC TRANSPORTER G FAMILY MEMBER 20 ISOFORM X1"/>
    <property type="match status" value="1"/>
</dbReference>
<dbReference type="AlphaFoldDB" id="A0A5P8P156"/>
<keyword evidence="2 4" id="KW-0067">ATP-binding</keyword>
<gene>
    <name evidence="4" type="ORF">FJR48_06555</name>
</gene>
<name>A0A5P8P156_9BACT</name>
<dbReference type="InterPro" id="IPR017871">
    <property type="entry name" value="ABC_transporter-like_CS"/>
</dbReference>
<dbReference type="GO" id="GO:0016887">
    <property type="term" value="F:ATP hydrolysis activity"/>
    <property type="evidence" value="ECO:0007669"/>
    <property type="project" value="InterPro"/>
</dbReference>
<organism evidence="4 5">
    <name type="scientific">Sulfurimonas lithotrophica</name>
    <dbReference type="NCBI Taxonomy" id="2590022"/>
    <lineage>
        <taxon>Bacteria</taxon>
        <taxon>Pseudomonadati</taxon>
        <taxon>Campylobacterota</taxon>
        <taxon>Epsilonproteobacteria</taxon>
        <taxon>Campylobacterales</taxon>
        <taxon>Sulfurimonadaceae</taxon>
        <taxon>Sulfurimonas</taxon>
    </lineage>
</organism>
<dbReference type="RefSeq" id="WP_152307347.1">
    <property type="nucleotide sequence ID" value="NZ_CP043617.1"/>
</dbReference>
<evidence type="ECO:0000256" key="2">
    <source>
        <dbReference type="ARBA" id="ARBA00022840"/>
    </source>
</evidence>
<evidence type="ECO:0000313" key="4">
    <source>
        <dbReference type="EMBL" id="QFR49404.1"/>
    </source>
</evidence>
<dbReference type="PROSITE" id="PS00211">
    <property type="entry name" value="ABC_TRANSPORTER_1"/>
    <property type="match status" value="1"/>
</dbReference>
<dbReference type="EMBL" id="CP043617">
    <property type="protein sequence ID" value="QFR49404.1"/>
    <property type="molecule type" value="Genomic_DNA"/>
</dbReference>
<dbReference type="PANTHER" id="PTHR43038">
    <property type="entry name" value="ATP-BINDING CASSETTE, SUB-FAMILY H, MEMBER 1"/>
    <property type="match status" value="1"/>
</dbReference>
<dbReference type="InterPro" id="IPR027417">
    <property type="entry name" value="P-loop_NTPase"/>
</dbReference>
<evidence type="ECO:0000313" key="5">
    <source>
        <dbReference type="Proteomes" id="UP000326944"/>
    </source>
</evidence>
<dbReference type="CDD" id="cd03230">
    <property type="entry name" value="ABC_DR_subfamily_A"/>
    <property type="match status" value="2"/>
</dbReference>
<proteinExistence type="predicted"/>
<dbReference type="Gene3D" id="3.40.50.300">
    <property type="entry name" value="P-loop containing nucleotide triphosphate hydrolases"/>
    <property type="match status" value="2"/>
</dbReference>
<dbReference type="SMART" id="SM00382">
    <property type="entry name" value="AAA"/>
    <property type="match status" value="2"/>
</dbReference>
<sequence>MSIVQVKNLNKFFKNQSALKSATFKIKENKITGLIGPDGAGKTTLIRILTGLLDFEADEINVLGFDLKTSKKNIQEMIGYMPQKFGLYEDLSVKENMNLYANLQSIPKENIKSRVNELLEFTNLENFQDFLASELSGGMKQKLGLACSLIKKPKLLLLDEPGVGVDPISRKELWSMVENLTNEGVSVVWSTAYLDEAELCDEVILLNEGEILFKGAPEVLKETMREKTYMLKGDIKDKRETLRLALSYPFIKDGVILGENIKLITDETKKIPPFDKIDAKNASIDMVEPTFEDGFMNILGVDSNGVSPLEEFIKPVEMDSEYVIEVDKLSKHFGSFKAAENISFSIKRGEIFGLLGPNGAGKSTIFKMLCGLIKPTSGTANILGYSFDKSSLEARAKIGYMSQKFSLYGDISVLENLKFFAGVYELRGEDKKNTINRMLEIFGLERFKSMASKELPLGYKQRLSLACAIMHNPSILFLDEPTSGVDPLTRREFWNHIYTMVQKGVTVMVTTHFMEEAEYCDNIALIYKANAIAIDTPHNLTHKISDDATMQEAFIELIKRSENEAK</sequence>
<dbReference type="GO" id="GO:0005524">
    <property type="term" value="F:ATP binding"/>
    <property type="evidence" value="ECO:0007669"/>
    <property type="project" value="UniProtKB-KW"/>
</dbReference>
<dbReference type="OrthoDB" id="9809450at2"/>
<protein>
    <submittedName>
        <fullName evidence="4">ABC transporter ATP-binding protein</fullName>
    </submittedName>
</protein>
<dbReference type="PROSITE" id="PS50893">
    <property type="entry name" value="ABC_TRANSPORTER_2"/>
    <property type="match status" value="2"/>
</dbReference>
<dbReference type="Pfam" id="PF00005">
    <property type="entry name" value="ABC_tran"/>
    <property type="match status" value="2"/>
</dbReference>
<dbReference type="KEGG" id="sulg:FJR48_06555"/>
<feature type="domain" description="ABC transporter" evidence="3">
    <location>
        <begin position="324"/>
        <end position="553"/>
    </location>
</feature>
<dbReference type="SUPFAM" id="SSF52540">
    <property type="entry name" value="P-loop containing nucleoside triphosphate hydrolases"/>
    <property type="match status" value="2"/>
</dbReference>
<accession>A0A5P8P156</accession>